<gene>
    <name evidence="5" type="ORF">CARN6_0858</name>
</gene>
<sequence>MQRGGVNDTAFPGDPLTPGVGATKDAKRLDRKDSPIITRIPVLPISYADATPLLKAINGRVVPAKWRGALPITYHIGPGTATKVHLKMFSNWDMKTLYDVIAKLPGATEADEWVIRGNHHDAWVNGASDPVSGIAAELEEARALGELSRQGWKPRRTIIYCAWDGEEPGLLGSTEWVETHADELRQHAVMYLNSDGNGRGYFFAGGSHGLEHFINGVAGNVIDPEKNIPVTERTKKFEISSALPAERESLRTRPDLRIRALGDGSDYVSFMDFVGIPSLNIGFGGEDHGSQYHSIYDDFYWYTHFQDTTFVYGRALAQVAGSAVMRMADAELLPYNFNNTAETVATYVDQVQKLLTTEQAMIAEKNREIEEGVFEAISDPKNPIAAPKKEAEPPFLNFAPLENGSKALTEAARKYELAVQAVEAKGDLDAAGIDAVNHQLMQTERAYFLASGLPDRPYFKHQLYAPGAYTGYGVKTLPAVRESIEQHKWTVADKATVDVGQVLDKEATTIDAATELLKQTEAGK</sequence>
<comment type="similarity">
    <text evidence="1">Belongs to the peptidase M28 family. M28B subfamily.</text>
</comment>
<proteinExistence type="inferred from homology"/>
<feature type="domain" description="Peptidase M28" evidence="4">
    <location>
        <begin position="100"/>
        <end position="299"/>
    </location>
</feature>
<dbReference type="Pfam" id="PF04389">
    <property type="entry name" value="Peptidase_M28"/>
    <property type="match status" value="1"/>
</dbReference>
<protein>
    <submittedName>
        <fullName evidence="5">Glutamate carboxypeptidase II</fullName>
        <ecNumber evidence="5">3.4.17.21</ecNumber>
    </submittedName>
</protein>
<dbReference type="Pfam" id="PF04253">
    <property type="entry name" value="TFR_dimer"/>
    <property type="match status" value="1"/>
</dbReference>
<dbReference type="SUPFAM" id="SSF53187">
    <property type="entry name" value="Zn-dependent exopeptidases"/>
    <property type="match status" value="1"/>
</dbReference>
<dbReference type="GO" id="GO:0004181">
    <property type="term" value="F:metallocarboxypeptidase activity"/>
    <property type="evidence" value="ECO:0007669"/>
    <property type="project" value="UniProtKB-EC"/>
</dbReference>
<evidence type="ECO:0000313" key="5">
    <source>
        <dbReference type="EMBL" id="CBI07513.1"/>
    </source>
</evidence>
<dbReference type="CDD" id="cd08022">
    <property type="entry name" value="M28_PSMA_like"/>
    <property type="match status" value="1"/>
</dbReference>
<keyword evidence="5" id="KW-0378">Hydrolase</keyword>
<dbReference type="EC" id="3.4.17.21" evidence="5"/>
<dbReference type="EMBL" id="CABQ01000099">
    <property type="protein sequence ID" value="CBI07513.1"/>
    <property type="molecule type" value="Genomic_DNA"/>
</dbReference>
<name>E6QJU6_9ZZZZ</name>
<reference evidence="5" key="1">
    <citation type="submission" date="2009-10" db="EMBL/GenBank/DDBJ databases">
        <title>Diversity of trophic interactions inside an arsenic-rich microbial ecosystem.</title>
        <authorList>
            <person name="Bertin P.N."/>
            <person name="Heinrich-Salmeron A."/>
            <person name="Pelletier E."/>
            <person name="Goulhen-Chollet F."/>
            <person name="Arsene-Ploetze F."/>
            <person name="Gallien S."/>
            <person name="Calteau A."/>
            <person name="Vallenet D."/>
            <person name="Casiot C."/>
            <person name="Chane-Woon-Ming B."/>
            <person name="Giloteaux L."/>
            <person name="Barakat M."/>
            <person name="Bonnefoy V."/>
            <person name="Bruneel O."/>
            <person name="Chandler M."/>
            <person name="Cleiss J."/>
            <person name="Duran R."/>
            <person name="Elbaz-Poulichet F."/>
            <person name="Fonknechten N."/>
            <person name="Lauga B."/>
            <person name="Mornico D."/>
            <person name="Ortet P."/>
            <person name="Schaeffer C."/>
            <person name="Siguier P."/>
            <person name="Alexander Thil Smith A."/>
            <person name="Van Dorsselaer A."/>
            <person name="Weissenbach J."/>
            <person name="Medigue C."/>
            <person name="Le Paslier D."/>
        </authorList>
    </citation>
    <scope>NUCLEOTIDE SEQUENCE</scope>
</reference>
<dbReference type="PANTHER" id="PTHR10404">
    <property type="entry name" value="N-ACETYLATED-ALPHA-LINKED ACIDIC DIPEPTIDASE"/>
    <property type="match status" value="1"/>
</dbReference>
<comment type="caution">
    <text evidence="5">The sequence shown here is derived from an EMBL/GenBank/DDBJ whole genome shotgun (WGS) entry which is preliminary data.</text>
</comment>
<keyword evidence="5" id="KW-0645">Protease</keyword>
<dbReference type="SUPFAM" id="SSF52025">
    <property type="entry name" value="PA domain"/>
    <property type="match status" value="1"/>
</dbReference>
<dbReference type="InterPro" id="IPR007484">
    <property type="entry name" value="Peptidase_M28"/>
</dbReference>
<dbReference type="InterPro" id="IPR039373">
    <property type="entry name" value="Peptidase_M28B"/>
</dbReference>
<feature type="region of interest" description="Disordered" evidence="2">
    <location>
        <begin position="1"/>
        <end position="28"/>
    </location>
</feature>
<dbReference type="PANTHER" id="PTHR10404:SF46">
    <property type="entry name" value="VACUOLAR PROTEIN SORTING-ASSOCIATED PROTEIN 70"/>
    <property type="match status" value="1"/>
</dbReference>
<dbReference type="InterPro" id="IPR007365">
    <property type="entry name" value="TFR-like_dimer_dom"/>
</dbReference>
<dbReference type="AlphaFoldDB" id="E6QJU6"/>
<evidence type="ECO:0000259" key="3">
    <source>
        <dbReference type="Pfam" id="PF04253"/>
    </source>
</evidence>
<dbReference type="Gene3D" id="3.40.630.10">
    <property type="entry name" value="Zn peptidases"/>
    <property type="match status" value="1"/>
</dbReference>
<keyword evidence="5" id="KW-0121">Carboxypeptidase</keyword>
<dbReference type="Gene3D" id="1.20.930.40">
    <property type="entry name" value="Transferrin receptor-like, dimerisation domain"/>
    <property type="match status" value="1"/>
</dbReference>
<dbReference type="InterPro" id="IPR046450">
    <property type="entry name" value="PA_dom_sf"/>
</dbReference>
<evidence type="ECO:0000256" key="2">
    <source>
        <dbReference type="SAM" id="MobiDB-lite"/>
    </source>
</evidence>
<dbReference type="Gene3D" id="3.50.30.30">
    <property type="match status" value="1"/>
</dbReference>
<evidence type="ECO:0000259" key="4">
    <source>
        <dbReference type="Pfam" id="PF04389"/>
    </source>
</evidence>
<dbReference type="InterPro" id="IPR036757">
    <property type="entry name" value="TFR-like_dimer_dom_sf"/>
</dbReference>
<organism evidence="5">
    <name type="scientific">mine drainage metagenome</name>
    <dbReference type="NCBI Taxonomy" id="410659"/>
    <lineage>
        <taxon>unclassified sequences</taxon>
        <taxon>metagenomes</taxon>
        <taxon>ecological metagenomes</taxon>
    </lineage>
</organism>
<evidence type="ECO:0000256" key="1">
    <source>
        <dbReference type="ARBA" id="ARBA00005634"/>
    </source>
</evidence>
<feature type="domain" description="Transferrin receptor-like dimerisation" evidence="3">
    <location>
        <begin position="396"/>
        <end position="509"/>
    </location>
</feature>
<dbReference type="SUPFAM" id="SSF47672">
    <property type="entry name" value="Transferrin receptor-like dimerisation domain"/>
    <property type="match status" value="1"/>
</dbReference>
<dbReference type="FunFam" id="3.40.630.10:FF:000101">
    <property type="entry name" value="N-acetylated alpha-linked acidic dipeptidase like 1"/>
    <property type="match status" value="1"/>
</dbReference>
<accession>E6QJU6</accession>